<dbReference type="InterPro" id="IPR027417">
    <property type="entry name" value="P-loop_NTPase"/>
</dbReference>
<dbReference type="Proteomes" id="UP000001283">
    <property type="component" value="Chromosome"/>
</dbReference>
<evidence type="ECO:0000256" key="3">
    <source>
        <dbReference type="ARBA" id="ARBA00022840"/>
    </source>
</evidence>
<protein>
    <recommendedName>
        <fullName evidence="7">Carnitine transport ATP-binding protein OpuCA</fullName>
        <ecNumber evidence="6">7.6.2.9</ecNumber>
    </recommendedName>
</protein>
<dbReference type="PANTHER" id="PTHR42788">
    <property type="entry name" value="TAURINE IMPORT ATP-BINDING PROTEIN-RELATED"/>
    <property type="match status" value="1"/>
</dbReference>
<dbReference type="EC" id="7.6.2.9" evidence="6"/>
<dbReference type="Pfam" id="PF00005">
    <property type="entry name" value="ABC_tran"/>
    <property type="match status" value="1"/>
</dbReference>
<dbReference type="PANTHER" id="PTHR42788:SF2">
    <property type="entry name" value="ABC TRANSPORTER ATP-BINDING PROTEIN"/>
    <property type="match status" value="1"/>
</dbReference>
<evidence type="ECO:0000259" key="8">
    <source>
        <dbReference type="PROSITE" id="PS50893"/>
    </source>
</evidence>
<organism evidence="9 10">
    <name type="scientific">Priestia megaterium (strain WSH-002)</name>
    <name type="common">Bacillus megaterium</name>
    <dbReference type="NCBI Taxonomy" id="1006007"/>
    <lineage>
        <taxon>Bacteria</taxon>
        <taxon>Bacillati</taxon>
        <taxon>Bacillota</taxon>
        <taxon>Bacilli</taxon>
        <taxon>Bacillales</taxon>
        <taxon>Bacillaceae</taxon>
        <taxon>Priestia</taxon>
    </lineage>
</organism>
<evidence type="ECO:0000256" key="6">
    <source>
        <dbReference type="ARBA" id="ARBA00066388"/>
    </source>
</evidence>
<sequence>MSICSGIWLITKRCGQFMNNSVLSFQNVSFTYKNGDKAILKSLNLDVKEGEFVSIVGASGSGKSTLFRLITGLEQQSEGDIVINGQSYEKRLGKVGYMPQQDLLLPWRTILDNAALPLELHNVSKASAHQQVSQLLEEFGLKGYENRFPSDLSGGMKQRVSFLRTVLSGSNVLLLDEPFSALDAITRLSMQEWLLEQWQKRKHTILFITHDVNEALFLSDRIFIFSDKPVSYLEEVKVPLSRPRTQKDLNQQRVLDVKDYLIEQLRSKVNT</sequence>
<dbReference type="PROSITE" id="PS50893">
    <property type="entry name" value="ABC_TRANSPORTER_2"/>
    <property type="match status" value="1"/>
</dbReference>
<evidence type="ECO:0000256" key="7">
    <source>
        <dbReference type="ARBA" id="ARBA00070305"/>
    </source>
</evidence>
<dbReference type="SMART" id="SM00382">
    <property type="entry name" value="AAA"/>
    <property type="match status" value="1"/>
</dbReference>
<comment type="catalytic activity">
    <reaction evidence="4">
        <text>a quaternary ammonium(out) + ATP + H2O = a quaternary ammonium(in) + ADP + phosphate + H(+)</text>
        <dbReference type="Rhea" id="RHEA:11036"/>
        <dbReference type="ChEBI" id="CHEBI:15377"/>
        <dbReference type="ChEBI" id="CHEBI:15378"/>
        <dbReference type="ChEBI" id="CHEBI:30616"/>
        <dbReference type="ChEBI" id="CHEBI:35267"/>
        <dbReference type="ChEBI" id="CHEBI:43474"/>
        <dbReference type="ChEBI" id="CHEBI:456216"/>
        <dbReference type="EC" id="7.6.2.9"/>
    </reaction>
</comment>
<dbReference type="Gene3D" id="3.40.50.300">
    <property type="entry name" value="P-loop containing nucleotide triphosphate hydrolases"/>
    <property type="match status" value="1"/>
</dbReference>
<dbReference type="SUPFAM" id="SSF52540">
    <property type="entry name" value="P-loop containing nucleoside triphosphate hydrolases"/>
    <property type="match status" value="1"/>
</dbReference>
<keyword evidence="3" id="KW-0067">ATP-binding</keyword>
<feature type="domain" description="ABC transporter" evidence="8">
    <location>
        <begin position="23"/>
        <end position="252"/>
    </location>
</feature>
<evidence type="ECO:0000256" key="4">
    <source>
        <dbReference type="ARBA" id="ARBA00052482"/>
    </source>
</evidence>
<evidence type="ECO:0000313" key="9">
    <source>
        <dbReference type="EMBL" id="AEN91235.1"/>
    </source>
</evidence>
<dbReference type="PROSITE" id="PS00211">
    <property type="entry name" value="ABC_TRANSPORTER_1"/>
    <property type="match status" value="1"/>
</dbReference>
<keyword evidence="2" id="KW-0547">Nucleotide-binding</keyword>
<evidence type="ECO:0000256" key="5">
    <source>
        <dbReference type="ARBA" id="ARBA00063934"/>
    </source>
</evidence>
<dbReference type="GO" id="GO:0015418">
    <property type="term" value="F:ABC-type quaternary ammonium compound transporting activity"/>
    <property type="evidence" value="ECO:0007669"/>
    <property type="project" value="UniProtKB-EC"/>
</dbReference>
<dbReference type="FunFam" id="3.40.50.300:FF:000425">
    <property type="entry name" value="Probable ABC transporter, ATP-binding subunit"/>
    <property type="match status" value="1"/>
</dbReference>
<evidence type="ECO:0000313" key="10">
    <source>
        <dbReference type="Proteomes" id="UP000001283"/>
    </source>
</evidence>
<dbReference type="CDD" id="cd03293">
    <property type="entry name" value="ABC_NrtD_SsuB_transporters"/>
    <property type="match status" value="1"/>
</dbReference>
<name>A0A8D3X3U9_PRIMW</name>
<dbReference type="KEGG" id="bmh:BMWSH_4356"/>
<dbReference type="InterPro" id="IPR003439">
    <property type="entry name" value="ABC_transporter-like_ATP-bd"/>
</dbReference>
<proteinExistence type="predicted"/>
<dbReference type="EMBL" id="CP003017">
    <property type="protein sequence ID" value="AEN91235.1"/>
    <property type="molecule type" value="Genomic_DNA"/>
</dbReference>
<dbReference type="AlphaFoldDB" id="A0A8D3X3U9"/>
<comment type="subunit">
    <text evidence="5">The complex is composed of two ATP-binding proteins (OpuCA), two transmembrane proteins (OpuCB and OpuCD) and a solute-binding protein (OpuCC).</text>
</comment>
<keyword evidence="1" id="KW-0813">Transport</keyword>
<accession>A0A8D3X3U9</accession>
<dbReference type="InterPro" id="IPR017871">
    <property type="entry name" value="ABC_transporter-like_CS"/>
</dbReference>
<evidence type="ECO:0000256" key="2">
    <source>
        <dbReference type="ARBA" id="ARBA00022741"/>
    </source>
</evidence>
<dbReference type="GO" id="GO:0005524">
    <property type="term" value="F:ATP binding"/>
    <property type="evidence" value="ECO:0007669"/>
    <property type="project" value="UniProtKB-KW"/>
</dbReference>
<dbReference type="InterPro" id="IPR003593">
    <property type="entry name" value="AAA+_ATPase"/>
</dbReference>
<dbReference type="InterPro" id="IPR050166">
    <property type="entry name" value="ABC_transporter_ATP-bind"/>
</dbReference>
<reference evidence="9 10" key="1">
    <citation type="journal article" date="2011" name="J. Bacteriol.">
        <title>Complete genome sequence of the industrial strain Bacillus megaterium WSH-002.</title>
        <authorList>
            <person name="Liu L."/>
            <person name="Li Y."/>
            <person name="Zhang J."/>
            <person name="Zou W."/>
            <person name="Zhou Z."/>
            <person name="Liu J."/>
            <person name="Li X."/>
            <person name="Wang L."/>
            <person name="Chen J."/>
        </authorList>
    </citation>
    <scope>NUCLEOTIDE SEQUENCE [LARGE SCALE GENOMIC DNA]</scope>
    <source>
        <strain evidence="9 10">WSH-002</strain>
    </source>
</reference>
<dbReference type="GO" id="GO:0016887">
    <property type="term" value="F:ATP hydrolysis activity"/>
    <property type="evidence" value="ECO:0007669"/>
    <property type="project" value="InterPro"/>
</dbReference>
<evidence type="ECO:0000256" key="1">
    <source>
        <dbReference type="ARBA" id="ARBA00022448"/>
    </source>
</evidence>
<gene>
    <name evidence="9" type="ORF">BMWSH_4356</name>
</gene>